<gene>
    <name evidence="7" type="ORF">A3A43_01110</name>
</gene>
<dbReference type="EMBL" id="MHLC01000012">
    <property type="protein sequence ID" value="OGZ01376.1"/>
    <property type="molecule type" value="Genomic_DNA"/>
</dbReference>
<dbReference type="InterPro" id="IPR006059">
    <property type="entry name" value="SBP"/>
</dbReference>
<dbReference type="Proteomes" id="UP000178495">
    <property type="component" value="Unassembled WGS sequence"/>
</dbReference>
<keyword evidence="1" id="KW-1003">Cell membrane</keyword>
<accession>A0A1G2CIZ9</accession>
<dbReference type="AlphaFoldDB" id="A0A1G2CIZ9"/>
<proteinExistence type="predicted"/>
<reference evidence="7 8" key="1">
    <citation type="journal article" date="2016" name="Nat. Commun.">
        <title>Thousands of microbial genomes shed light on interconnected biogeochemical processes in an aquifer system.</title>
        <authorList>
            <person name="Anantharaman K."/>
            <person name="Brown C.T."/>
            <person name="Hug L.A."/>
            <person name="Sharon I."/>
            <person name="Castelle C.J."/>
            <person name="Probst A.J."/>
            <person name="Thomas B.C."/>
            <person name="Singh A."/>
            <person name="Wilkins M.J."/>
            <person name="Karaoz U."/>
            <person name="Brodie E.L."/>
            <person name="Williams K.H."/>
            <person name="Hubbard S.S."/>
            <person name="Banfield J.F."/>
        </authorList>
    </citation>
    <scope>NUCLEOTIDE SEQUENCE [LARGE SCALE GENOMIC DNA]</scope>
</reference>
<dbReference type="STRING" id="1798652.A3A43_01110"/>
<evidence type="ECO:0000313" key="7">
    <source>
        <dbReference type="EMBL" id="OGZ01376.1"/>
    </source>
</evidence>
<comment type="caution">
    <text evidence="7">The sequence shown here is derived from an EMBL/GenBank/DDBJ whole genome shotgun (WGS) entry which is preliminary data.</text>
</comment>
<dbReference type="PANTHER" id="PTHR43649">
    <property type="entry name" value="ARABINOSE-BINDING PROTEIN-RELATED"/>
    <property type="match status" value="1"/>
</dbReference>
<evidence type="ECO:0008006" key="9">
    <source>
        <dbReference type="Google" id="ProtNLM"/>
    </source>
</evidence>
<evidence type="ECO:0000256" key="2">
    <source>
        <dbReference type="ARBA" id="ARBA00022729"/>
    </source>
</evidence>
<dbReference type="Gene3D" id="3.40.190.10">
    <property type="entry name" value="Periplasmic binding protein-like II"/>
    <property type="match status" value="1"/>
</dbReference>
<keyword evidence="3 6" id="KW-0472">Membrane</keyword>
<keyword evidence="5" id="KW-0449">Lipoprotein</keyword>
<dbReference type="PANTHER" id="PTHR43649:SF33">
    <property type="entry name" value="POLYGALACTURONAN_RHAMNOGALACTURONAN-BINDING PROTEIN YTCQ"/>
    <property type="match status" value="1"/>
</dbReference>
<dbReference type="Pfam" id="PF01547">
    <property type="entry name" value="SBP_bac_1"/>
    <property type="match status" value="1"/>
</dbReference>
<sequence>MKLTTKQIAIIIAGVVIVGTLVVLIVFRPGASPSPPAYKLVVWGIDDRTAFEAGLAKYRAQYPQIEVAYKKIDAENYRAELLNALAAGTGPDVFMIHNRALPKQALTLMPASAEQMNVGRFRELFPTVAEQDFIAGPSVYALPLYLDTLSLLYNRDLFDRAGIVAPPATWAEFQTAASRLRSLDANGQLQRAGAAIGGTAKTVHAAADLLQLLMLQQGTKMLDGQYASAAFSSEKGLAALNFYVQFANNASPFYTWNENQKYDLDAFAAGEVAMVFGYRADLAAIKRKNPFLNVAVAPMPQVRSDERVDWADYWGLVVSRVSKVTTGAWEFARHFTADTEYAKLYADAAGRTPALRSLLGAQIENADTGVFARAALTARSWYQVDEEKIRGIFNSLIEAALRNPSNSFTALRSASDQVTQLMQSARNN</sequence>
<dbReference type="InterPro" id="IPR050490">
    <property type="entry name" value="Bact_solute-bd_prot1"/>
</dbReference>
<evidence type="ECO:0000256" key="1">
    <source>
        <dbReference type="ARBA" id="ARBA00022475"/>
    </source>
</evidence>
<dbReference type="SUPFAM" id="SSF53850">
    <property type="entry name" value="Periplasmic binding protein-like II"/>
    <property type="match status" value="1"/>
</dbReference>
<keyword evidence="6" id="KW-0812">Transmembrane</keyword>
<evidence type="ECO:0000256" key="6">
    <source>
        <dbReference type="SAM" id="Phobius"/>
    </source>
</evidence>
<evidence type="ECO:0000313" key="8">
    <source>
        <dbReference type="Proteomes" id="UP000178495"/>
    </source>
</evidence>
<evidence type="ECO:0000256" key="3">
    <source>
        <dbReference type="ARBA" id="ARBA00023136"/>
    </source>
</evidence>
<evidence type="ECO:0000256" key="5">
    <source>
        <dbReference type="ARBA" id="ARBA00023288"/>
    </source>
</evidence>
<keyword evidence="4" id="KW-0564">Palmitate</keyword>
<protein>
    <recommendedName>
        <fullName evidence="9">Sugar ABC transporter substrate-binding protein</fullName>
    </recommendedName>
</protein>
<name>A0A1G2CIZ9_9BACT</name>
<organism evidence="7 8">
    <name type="scientific">Candidatus Liptonbacteria bacterium RIFCSPLOWO2_01_FULL_56_20</name>
    <dbReference type="NCBI Taxonomy" id="1798652"/>
    <lineage>
        <taxon>Bacteria</taxon>
        <taxon>Candidatus Liptoniibacteriota</taxon>
    </lineage>
</organism>
<keyword evidence="6" id="KW-1133">Transmembrane helix</keyword>
<evidence type="ECO:0000256" key="4">
    <source>
        <dbReference type="ARBA" id="ARBA00023139"/>
    </source>
</evidence>
<keyword evidence="2" id="KW-0732">Signal</keyword>
<feature type="transmembrane region" description="Helical" evidence="6">
    <location>
        <begin position="7"/>
        <end position="27"/>
    </location>
</feature>